<dbReference type="PRINTS" id="PR00344">
    <property type="entry name" value="BCTRLSENSOR"/>
</dbReference>
<dbReference type="SMART" id="SM00387">
    <property type="entry name" value="HATPase_c"/>
    <property type="match status" value="1"/>
</dbReference>
<dbReference type="InterPro" id="IPR036097">
    <property type="entry name" value="HisK_dim/P_sf"/>
</dbReference>
<evidence type="ECO:0000256" key="5">
    <source>
        <dbReference type="ARBA" id="ARBA00022679"/>
    </source>
</evidence>
<dbReference type="Pfam" id="PF02518">
    <property type="entry name" value="HATPase_c"/>
    <property type="match status" value="1"/>
</dbReference>
<evidence type="ECO:0000256" key="10">
    <source>
        <dbReference type="ARBA" id="ARBA00023136"/>
    </source>
</evidence>
<evidence type="ECO:0000256" key="11">
    <source>
        <dbReference type="SAM" id="Phobius"/>
    </source>
</evidence>
<evidence type="ECO:0000256" key="3">
    <source>
        <dbReference type="ARBA" id="ARBA00012438"/>
    </source>
</evidence>
<organism evidence="13 14">
    <name type="scientific">Hydrogenimonas thermophila</name>
    <dbReference type="NCBI Taxonomy" id="223786"/>
    <lineage>
        <taxon>Bacteria</taxon>
        <taxon>Pseudomonadati</taxon>
        <taxon>Campylobacterota</taxon>
        <taxon>Epsilonproteobacteria</taxon>
        <taxon>Campylobacterales</taxon>
        <taxon>Hydrogenimonadaceae</taxon>
        <taxon>Hydrogenimonas</taxon>
    </lineage>
</organism>
<sequence>MVANRSIRNQFLTQLIIASSILLIIFSTMLYAYIKQSIYDELSQQLVKQARYIVQTFPDYEEGEKIDAKNLKNALQITAKVIPPPHRFYSSIEWRERESNGRYFIDLIYPYNLKSQTYLLVSKDITNVSSMLKKILRSIIIINLISLILIVLYAFGLSAMLLVPITRLTKKLSSLNENFLTTIDTKTLPEEFVPLGESINKLINRIQTFVKYQKELFIGAAHELKTPLNVMKLKNDVTLIKKREPEKYIEALQLSNKTILEMNQMISSILEIGRQEGAHFELPQTIDIIDFIRKKGEDFALLAKSENKTLKLDLQPKSVVGCIQTTLLNQIIQNFLQNAIKFTPKGKKIILKTRQYDENKIKIEVIDEGPGIDESIDLFAPFKRLGNAPGAGLGLFLAKSAADAMGAHISIKNRKDGKSGAVATLILTTTPQCELPIN</sequence>
<dbReference type="InterPro" id="IPR036890">
    <property type="entry name" value="HATPase_C_sf"/>
</dbReference>
<dbReference type="STRING" id="223786.SAMN05216234_13811"/>
<proteinExistence type="predicted"/>
<feature type="domain" description="Histidine kinase" evidence="12">
    <location>
        <begin position="219"/>
        <end position="431"/>
    </location>
</feature>
<evidence type="ECO:0000256" key="6">
    <source>
        <dbReference type="ARBA" id="ARBA00022692"/>
    </source>
</evidence>
<keyword evidence="14" id="KW-1185">Reference proteome</keyword>
<comment type="catalytic activity">
    <reaction evidence="1">
        <text>ATP + protein L-histidine = ADP + protein N-phospho-L-histidine.</text>
        <dbReference type="EC" id="2.7.13.3"/>
    </reaction>
</comment>
<dbReference type="Proteomes" id="UP000199227">
    <property type="component" value="Unassembled WGS sequence"/>
</dbReference>
<dbReference type="SUPFAM" id="SSF47384">
    <property type="entry name" value="Homodimeric domain of signal transducing histidine kinase"/>
    <property type="match status" value="1"/>
</dbReference>
<dbReference type="PANTHER" id="PTHR45436">
    <property type="entry name" value="SENSOR HISTIDINE KINASE YKOH"/>
    <property type="match status" value="1"/>
</dbReference>
<evidence type="ECO:0000256" key="1">
    <source>
        <dbReference type="ARBA" id="ARBA00000085"/>
    </source>
</evidence>
<evidence type="ECO:0000259" key="12">
    <source>
        <dbReference type="PROSITE" id="PS50109"/>
    </source>
</evidence>
<keyword evidence="5" id="KW-0808">Transferase</keyword>
<evidence type="ECO:0000313" key="13">
    <source>
        <dbReference type="EMBL" id="SFP75319.1"/>
    </source>
</evidence>
<evidence type="ECO:0000256" key="2">
    <source>
        <dbReference type="ARBA" id="ARBA00004141"/>
    </source>
</evidence>
<dbReference type="PROSITE" id="PS50109">
    <property type="entry name" value="HIS_KIN"/>
    <property type="match status" value="1"/>
</dbReference>
<keyword evidence="4" id="KW-0597">Phosphoprotein</keyword>
<dbReference type="Gene3D" id="1.10.287.130">
    <property type="match status" value="1"/>
</dbReference>
<dbReference type="RefSeq" id="WP_092913570.1">
    <property type="nucleotide sequence ID" value="NZ_FOXB01000038.1"/>
</dbReference>
<dbReference type="EC" id="2.7.13.3" evidence="3"/>
<dbReference type="EMBL" id="FOXB01000038">
    <property type="protein sequence ID" value="SFP75319.1"/>
    <property type="molecule type" value="Genomic_DNA"/>
</dbReference>
<dbReference type="InterPro" id="IPR005467">
    <property type="entry name" value="His_kinase_dom"/>
</dbReference>
<keyword evidence="10 11" id="KW-0472">Membrane</keyword>
<dbReference type="AlphaFoldDB" id="A0A1I5SX55"/>
<evidence type="ECO:0000256" key="8">
    <source>
        <dbReference type="ARBA" id="ARBA00022989"/>
    </source>
</evidence>
<dbReference type="SUPFAM" id="SSF55874">
    <property type="entry name" value="ATPase domain of HSP90 chaperone/DNA topoisomerase II/histidine kinase"/>
    <property type="match status" value="1"/>
</dbReference>
<keyword evidence="9" id="KW-0902">Two-component regulatory system</keyword>
<evidence type="ECO:0000256" key="9">
    <source>
        <dbReference type="ARBA" id="ARBA00023012"/>
    </source>
</evidence>
<dbReference type="Gene3D" id="3.30.565.10">
    <property type="entry name" value="Histidine kinase-like ATPase, C-terminal domain"/>
    <property type="match status" value="1"/>
</dbReference>
<name>A0A1I5SX55_9BACT</name>
<gene>
    <name evidence="13" type="ORF">SAMN05216234_13811</name>
</gene>
<evidence type="ECO:0000256" key="7">
    <source>
        <dbReference type="ARBA" id="ARBA00022777"/>
    </source>
</evidence>
<keyword evidence="6 11" id="KW-0812">Transmembrane</keyword>
<keyword evidence="8 11" id="KW-1133">Transmembrane helix</keyword>
<dbReference type="GO" id="GO:0005886">
    <property type="term" value="C:plasma membrane"/>
    <property type="evidence" value="ECO:0007669"/>
    <property type="project" value="TreeGrafter"/>
</dbReference>
<protein>
    <recommendedName>
        <fullName evidence="3">histidine kinase</fullName>
        <ecNumber evidence="3">2.7.13.3</ecNumber>
    </recommendedName>
</protein>
<dbReference type="GO" id="GO:0000155">
    <property type="term" value="F:phosphorelay sensor kinase activity"/>
    <property type="evidence" value="ECO:0007669"/>
    <property type="project" value="InterPro"/>
</dbReference>
<dbReference type="InterPro" id="IPR050428">
    <property type="entry name" value="TCS_sensor_his_kinase"/>
</dbReference>
<dbReference type="OrthoDB" id="9762826at2"/>
<dbReference type="InterPro" id="IPR004358">
    <property type="entry name" value="Sig_transdc_His_kin-like_C"/>
</dbReference>
<feature type="transmembrane region" description="Helical" evidence="11">
    <location>
        <begin position="12"/>
        <end position="34"/>
    </location>
</feature>
<evidence type="ECO:0000313" key="14">
    <source>
        <dbReference type="Proteomes" id="UP000199227"/>
    </source>
</evidence>
<evidence type="ECO:0000256" key="4">
    <source>
        <dbReference type="ARBA" id="ARBA00022553"/>
    </source>
</evidence>
<dbReference type="PANTHER" id="PTHR45436:SF15">
    <property type="entry name" value="SENSOR HISTIDINE KINASE CUSS"/>
    <property type="match status" value="1"/>
</dbReference>
<dbReference type="InterPro" id="IPR003594">
    <property type="entry name" value="HATPase_dom"/>
</dbReference>
<reference evidence="13 14" key="1">
    <citation type="submission" date="2016-10" db="EMBL/GenBank/DDBJ databases">
        <authorList>
            <person name="de Groot N.N."/>
        </authorList>
    </citation>
    <scope>NUCLEOTIDE SEQUENCE [LARGE SCALE GENOMIC DNA]</scope>
    <source>
        <strain evidence="13 14">EP1-55-1</strain>
    </source>
</reference>
<comment type="subcellular location">
    <subcellularLocation>
        <location evidence="2">Membrane</location>
        <topology evidence="2">Multi-pass membrane protein</topology>
    </subcellularLocation>
</comment>
<dbReference type="Gene3D" id="6.10.340.10">
    <property type="match status" value="1"/>
</dbReference>
<dbReference type="Pfam" id="PF00512">
    <property type="entry name" value="HisKA"/>
    <property type="match status" value="1"/>
</dbReference>
<dbReference type="SMART" id="SM00388">
    <property type="entry name" value="HisKA"/>
    <property type="match status" value="1"/>
</dbReference>
<accession>A0A1I5SX55</accession>
<feature type="transmembrane region" description="Helical" evidence="11">
    <location>
        <begin position="139"/>
        <end position="163"/>
    </location>
</feature>
<dbReference type="InterPro" id="IPR003661">
    <property type="entry name" value="HisK_dim/P_dom"/>
</dbReference>
<dbReference type="CDD" id="cd00082">
    <property type="entry name" value="HisKA"/>
    <property type="match status" value="1"/>
</dbReference>
<keyword evidence="7 13" id="KW-0418">Kinase</keyword>